<dbReference type="GO" id="GO:0016020">
    <property type="term" value="C:membrane"/>
    <property type="evidence" value="ECO:0007669"/>
    <property type="project" value="UniProtKB-SubCell"/>
</dbReference>
<dbReference type="Pfam" id="PF22099">
    <property type="entry name" value="MRS2-like"/>
    <property type="match status" value="1"/>
</dbReference>
<feature type="transmembrane region" description="Helical" evidence="2">
    <location>
        <begin position="271"/>
        <end position="294"/>
    </location>
</feature>
<evidence type="ECO:0000313" key="4">
    <source>
        <dbReference type="Proteomes" id="UP001202328"/>
    </source>
</evidence>
<dbReference type="InterPro" id="IPR039204">
    <property type="entry name" value="MRS2-like"/>
</dbReference>
<proteinExistence type="inferred from homology"/>
<dbReference type="Gene3D" id="1.20.58.340">
    <property type="entry name" value="Magnesium transport protein CorA, transmembrane region"/>
    <property type="match status" value="2"/>
</dbReference>
<evidence type="ECO:0000256" key="2">
    <source>
        <dbReference type="RuleBase" id="RU366041"/>
    </source>
</evidence>
<comment type="caution">
    <text evidence="2">Lacks conserved residue(s) required for the propagation of feature annotation.</text>
</comment>
<dbReference type="Proteomes" id="UP001202328">
    <property type="component" value="Unassembled WGS sequence"/>
</dbReference>
<reference evidence="3" key="1">
    <citation type="submission" date="2022-04" db="EMBL/GenBank/DDBJ databases">
        <title>A functionally conserved STORR gene fusion in Papaver species that diverged 16.8 million years ago.</title>
        <authorList>
            <person name="Catania T."/>
        </authorList>
    </citation>
    <scope>NUCLEOTIDE SEQUENCE</scope>
    <source>
        <strain evidence="3">S-188037</strain>
    </source>
</reference>
<dbReference type="GO" id="GO:0015095">
    <property type="term" value="F:magnesium ion transmembrane transporter activity"/>
    <property type="evidence" value="ECO:0007669"/>
    <property type="project" value="UniProtKB-ARBA"/>
</dbReference>
<comment type="similarity">
    <text evidence="1 2">Belongs to the CorA metal ion transporter (MIT) (TC 1.A.35.5) family.</text>
</comment>
<evidence type="ECO:0000256" key="1">
    <source>
        <dbReference type="ARBA" id="ARBA00007535"/>
    </source>
</evidence>
<comment type="caution">
    <text evidence="3">The sequence shown here is derived from an EMBL/GenBank/DDBJ whole genome shotgun (WGS) entry which is preliminary data.</text>
</comment>
<keyword evidence="2" id="KW-0406">Ion transport</keyword>
<dbReference type="AlphaFoldDB" id="A0AAD4SBQ2"/>
<evidence type="ECO:0000313" key="3">
    <source>
        <dbReference type="EMBL" id="KAI3879204.1"/>
    </source>
</evidence>
<sequence>MSQEGHVVIPIDTIVKNIAAAASRRWISLDSTGEANALDFDSHSIMQRVQIHARDLHMLDPLTPSTILGREKEILVNLEHIKAIITAQEVLLRGDLTDDDDNVITPVVDELKRRLGKEADESPFEFRALEIALKAICSFLDARTTELETAAYPGLDELRSKPTSTRSLDCVHKLKSEMTRLIARVQRLEMLLEPYFVQVDHTLNKLTTLREDIDDTEDYIKIQIGNRGNHFLQMEDIRSSGNFCLSLYNSVTGTFGMNIPFKWNQPHYGFMFKWVIILPVVVCLSIFVLIISYARRRYKDDDNGSKLRKH</sequence>
<dbReference type="CDD" id="cd12823">
    <property type="entry name" value="Mrs2_Mfm1p-like"/>
    <property type="match status" value="1"/>
</dbReference>
<dbReference type="EMBL" id="JAJJMB010012264">
    <property type="protein sequence ID" value="KAI3879204.1"/>
    <property type="molecule type" value="Genomic_DNA"/>
</dbReference>
<keyword evidence="2" id="KW-0812">Transmembrane</keyword>
<dbReference type="PANTHER" id="PTHR13890">
    <property type="entry name" value="RNA SPLICING PROTEIN MRS2, MITOCHONDRIAL"/>
    <property type="match status" value="1"/>
</dbReference>
<keyword evidence="4" id="KW-1185">Reference proteome</keyword>
<name>A0AAD4SBQ2_9MAGN</name>
<comment type="subcellular location">
    <subcellularLocation>
        <location evidence="2">Membrane</location>
        <topology evidence="2">Multi-pass membrane protein</topology>
    </subcellularLocation>
</comment>
<organism evidence="3 4">
    <name type="scientific">Papaver atlanticum</name>
    <dbReference type="NCBI Taxonomy" id="357466"/>
    <lineage>
        <taxon>Eukaryota</taxon>
        <taxon>Viridiplantae</taxon>
        <taxon>Streptophyta</taxon>
        <taxon>Embryophyta</taxon>
        <taxon>Tracheophyta</taxon>
        <taxon>Spermatophyta</taxon>
        <taxon>Magnoliopsida</taxon>
        <taxon>Ranunculales</taxon>
        <taxon>Papaveraceae</taxon>
        <taxon>Papaveroideae</taxon>
        <taxon>Papaver</taxon>
    </lineage>
</organism>
<keyword evidence="2" id="KW-1133">Transmembrane helix</keyword>
<dbReference type="Gene3D" id="2.40.128.330">
    <property type="match status" value="1"/>
</dbReference>
<keyword evidence="2" id="KW-0813">Transport</keyword>
<keyword evidence="2" id="KW-0472">Membrane</keyword>
<dbReference type="PANTHER" id="PTHR13890:SF31">
    <property type="entry name" value="MAGNESIUM TRANSPORTER MRS2-2-RELATED"/>
    <property type="match status" value="1"/>
</dbReference>
<keyword evidence="2" id="KW-0460">Magnesium</keyword>
<comment type="function">
    <text evidence="2">Magnesium transporter that may mediate the influx of magnesium.</text>
</comment>
<gene>
    <name evidence="3" type="ORF">MKW98_028771</name>
</gene>
<accession>A0AAD4SBQ2</accession>
<protein>
    <recommendedName>
        <fullName evidence="2">Magnesium transporter</fullName>
    </recommendedName>
</protein>